<dbReference type="PANTHER" id="PTHR33392:SF6">
    <property type="entry name" value="POLYISOPRENYL-TEICHOIC ACID--PEPTIDOGLYCAN TEICHOIC ACID TRANSFERASE TAGU"/>
    <property type="match status" value="1"/>
</dbReference>
<gene>
    <name evidence="5" type="ORF">AOZ06_51355</name>
</gene>
<dbReference type="RefSeq" id="WP_054296030.1">
    <property type="nucleotide sequence ID" value="NZ_CP012752.1"/>
</dbReference>
<name>A0A0N9ICS4_9PSEU</name>
<dbReference type="Pfam" id="PF03816">
    <property type="entry name" value="LytR_cpsA_psr"/>
    <property type="match status" value="1"/>
</dbReference>
<feature type="region of interest" description="Disordered" evidence="2">
    <location>
        <begin position="161"/>
        <end position="203"/>
    </location>
</feature>
<evidence type="ECO:0008006" key="7">
    <source>
        <dbReference type="Google" id="ProtNLM"/>
    </source>
</evidence>
<evidence type="ECO:0000259" key="3">
    <source>
        <dbReference type="Pfam" id="PF03816"/>
    </source>
</evidence>
<accession>A0A0N9ICS4</accession>
<dbReference type="InterPro" id="IPR004474">
    <property type="entry name" value="LytR_CpsA_psr"/>
</dbReference>
<feature type="compositionally biased region" description="Low complexity" evidence="2">
    <location>
        <begin position="615"/>
        <end position="629"/>
    </location>
</feature>
<evidence type="ECO:0000256" key="1">
    <source>
        <dbReference type="ARBA" id="ARBA00006068"/>
    </source>
</evidence>
<evidence type="ECO:0000256" key="2">
    <source>
        <dbReference type="SAM" id="MobiDB-lite"/>
    </source>
</evidence>
<organism evidence="5 6">
    <name type="scientific">Kibdelosporangium phytohabitans</name>
    <dbReference type="NCBI Taxonomy" id="860235"/>
    <lineage>
        <taxon>Bacteria</taxon>
        <taxon>Bacillati</taxon>
        <taxon>Actinomycetota</taxon>
        <taxon>Actinomycetes</taxon>
        <taxon>Pseudonocardiales</taxon>
        <taxon>Pseudonocardiaceae</taxon>
        <taxon>Kibdelosporangium</taxon>
    </lineage>
</organism>
<feature type="region of interest" description="Disordered" evidence="2">
    <location>
        <begin position="1"/>
        <end position="144"/>
    </location>
</feature>
<protein>
    <recommendedName>
        <fullName evidence="7">LytR family transcriptional regulator</fullName>
    </recommendedName>
</protein>
<dbReference type="NCBIfam" id="TIGR00350">
    <property type="entry name" value="lytR_cpsA_psr"/>
    <property type="match status" value="1"/>
</dbReference>
<feature type="region of interest" description="Disordered" evidence="2">
    <location>
        <begin position="234"/>
        <end position="263"/>
    </location>
</feature>
<feature type="compositionally biased region" description="Low complexity" evidence="2">
    <location>
        <begin position="32"/>
        <end position="55"/>
    </location>
</feature>
<feature type="region of interest" description="Disordered" evidence="2">
    <location>
        <begin position="608"/>
        <end position="629"/>
    </location>
</feature>
<keyword evidence="6" id="KW-1185">Reference proteome</keyword>
<dbReference type="Pfam" id="PF13399">
    <property type="entry name" value="LytR_C"/>
    <property type="match status" value="1"/>
</dbReference>
<reference evidence="5 6" key="1">
    <citation type="submission" date="2015-07" db="EMBL/GenBank/DDBJ databases">
        <title>Genome sequencing of Kibdelosporangium phytohabitans.</title>
        <authorList>
            <person name="Qin S."/>
            <person name="Xing K."/>
        </authorList>
    </citation>
    <scope>NUCLEOTIDE SEQUENCE [LARGE SCALE GENOMIC DNA]</scope>
    <source>
        <strain evidence="5 6">KLBMP1111</strain>
    </source>
</reference>
<evidence type="ECO:0000313" key="6">
    <source>
        <dbReference type="Proteomes" id="UP000063699"/>
    </source>
</evidence>
<dbReference type="InterPro" id="IPR027381">
    <property type="entry name" value="LytR/CpsA/Psr_C"/>
</dbReference>
<dbReference type="Gene3D" id="3.30.70.2390">
    <property type="match status" value="1"/>
</dbReference>
<feature type="compositionally biased region" description="Basic and acidic residues" evidence="2">
    <location>
        <begin position="118"/>
        <end position="130"/>
    </location>
</feature>
<dbReference type="KEGG" id="kphy:AOZ06_51355"/>
<dbReference type="Proteomes" id="UP000063699">
    <property type="component" value="Chromosome"/>
</dbReference>
<feature type="region of interest" description="Disordered" evidence="2">
    <location>
        <begin position="729"/>
        <end position="754"/>
    </location>
</feature>
<feature type="compositionally biased region" description="Polar residues" evidence="2">
    <location>
        <begin position="1"/>
        <end position="10"/>
    </location>
</feature>
<proteinExistence type="inferred from homology"/>
<sequence>MPQNAGQNSAVLPAPGANGHTGQQQRPPRPQQPSQQLPSPQQVQQVQQQLSQQLPIPNGSQNGRPPLPPAAPLSAQPGQMSAQLPIPPVAERNGMEPSGPVDHDPNIPPALKRPAPPSERKPLPPRRDLDPVSMTTEMEAISEEVKEIRRVDATLARFSAVHDELAEEERQKKEKRERMMPWLKGESEGGAEPDALAEHPATGTIDPAIDPELADAPTVDQHEPVEPTVHIEPARSAEPSVPPEPPEPVRQTAGGGGTRKPPPHKFLKTGRILAASVAAVLLLATGVVWGGKEWIDGQFNEVAALDENSSDIQQGEAQRGDENFLMVGSDTRAGAEAEDGVGSADNIKGARSDTIMIAHVPKDRKRVVMVSFPRDLEVAIPECEKYDSEAAKYTDQKSKPQKNQKINVAYFLGGPKCVTKVVQNLTGLKINHFVGINFHGFKGMVDAVQGVEMCVEKPMWDNKLNTWIVEKPGEKVMLQGDAALNFVRARHVSTTKGGKEDPTSDYGRIKRQQRFLSSLLRKSMSSQVLLDPGKLKNFVSAFTKATFGEGVDTDQLITLGRSLQSVQAGKVTFITVPTVGLPNDRGNEVLRDKDNKALFNAIINKAPLPGEQGDGAPQAQAGTTPQAVQAQQPGQLVDPKSVKVQVLNATGKDGEGRAVQTKLRGQGFDVVQATGGTTRPDTVVKFGTDLNAATTVAAAVPGAKLEKDDSVGGAVMLVLGQDFGGKIQAPSQGNVSAPGTTTPPPAAEAPKGLSTVNAGDIRCA</sequence>
<evidence type="ECO:0000313" key="5">
    <source>
        <dbReference type="EMBL" id="ALG14160.1"/>
    </source>
</evidence>
<dbReference type="AlphaFoldDB" id="A0A0N9ICS4"/>
<dbReference type="STRING" id="860235.AOZ06_51355"/>
<feature type="compositionally biased region" description="Basic and acidic residues" evidence="2">
    <location>
        <begin position="161"/>
        <end position="179"/>
    </location>
</feature>
<dbReference type="InterPro" id="IPR050922">
    <property type="entry name" value="LytR/CpsA/Psr_CW_biosynth"/>
</dbReference>
<evidence type="ECO:0000259" key="4">
    <source>
        <dbReference type="Pfam" id="PF13399"/>
    </source>
</evidence>
<feature type="domain" description="Cell envelope-related transcriptional attenuator" evidence="3">
    <location>
        <begin position="351"/>
        <end position="523"/>
    </location>
</feature>
<dbReference type="EMBL" id="CP012752">
    <property type="protein sequence ID" value="ALG14160.1"/>
    <property type="molecule type" value="Genomic_DNA"/>
</dbReference>
<feature type="domain" description="LytR/CpsA/Psr regulator C-terminal" evidence="4">
    <location>
        <begin position="641"/>
        <end position="723"/>
    </location>
</feature>
<dbReference type="PANTHER" id="PTHR33392">
    <property type="entry name" value="POLYISOPRENYL-TEICHOIC ACID--PEPTIDOGLYCAN TEICHOIC ACID TRANSFERASE TAGU"/>
    <property type="match status" value="1"/>
</dbReference>
<dbReference type="Gene3D" id="3.40.630.190">
    <property type="entry name" value="LCP protein"/>
    <property type="match status" value="1"/>
</dbReference>
<comment type="similarity">
    <text evidence="1">Belongs to the LytR/CpsA/Psr (LCP) family.</text>
</comment>